<feature type="compositionally biased region" description="Basic and acidic residues" evidence="1">
    <location>
        <begin position="247"/>
        <end position="259"/>
    </location>
</feature>
<dbReference type="AlphaFoldDB" id="A0AAE5CCD3"/>
<evidence type="ECO:0000313" key="2">
    <source>
        <dbReference type="EMBL" id="NIR74024.1"/>
    </source>
</evidence>
<organism evidence="2 3">
    <name type="scientific">Candidatus Kutchimonas denitrificans</name>
    <dbReference type="NCBI Taxonomy" id="3056748"/>
    <lineage>
        <taxon>Bacteria</taxon>
        <taxon>Pseudomonadati</taxon>
        <taxon>Gemmatimonadota</taxon>
        <taxon>Gemmatimonadia</taxon>
        <taxon>Candidatus Palauibacterales</taxon>
        <taxon>Candidatus Palauibacteraceae</taxon>
        <taxon>Candidatus Kutchimonas</taxon>
    </lineage>
</organism>
<evidence type="ECO:0008006" key="4">
    <source>
        <dbReference type="Google" id="ProtNLM"/>
    </source>
</evidence>
<comment type="caution">
    <text evidence="2">The sequence shown here is derived from an EMBL/GenBank/DDBJ whole genome shotgun (WGS) entry which is preliminary data.</text>
</comment>
<evidence type="ECO:0000313" key="3">
    <source>
        <dbReference type="Proteomes" id="UP000702544"/>
    </source>
</evidence>
<evidence type="ECO:0000256" key="1">
    <source>
        <dbReference type="SAM" id="MobiDB-lite"/>
    </source>
</evidence>
<gene>
    <name evidence="2" type="ORF">GWO12_02735</name>
</gene>
<feature type="region of interest" description="Disordered" evidence="1">
    <location>
        <begin position="247"/>
        <end position="267"/>
    </location>
</feature>
<name>A0AAE5CCD3_9BACT</name>
<dbReference type="EMBL" id="JAACAK010000018">
    <property type="protein sequence ID" value="NIR74024.1"/>
    <property type="molecule type" value="Genomic_DNA"/>
</dbReference>
<sequence>MGTNGIGAGALARAGGMLLAVVTGLLVGCSDATGPGGTEAVSLSFGLSGGSASPAPGLFAAELQLSDGTNTLVVQSAELVLRELELEKIETAGCDSEPSDDNCEEFEIGPFLVSLPLDGSTSQTITAQVDPGIYDEIEFDIHKPEDNTAGDLDFIAANPNFADISIRVTGTYNGQSFLYTSDLNEEQEIELTSPLTVGSEPTNVTLTIDISTWFASTSGALIDPRTANKGEPNEQLVKNNIRLSIEGFRDDDHDGMPHDDDPDESIS</sequence>
<protein>
    <recommendedName>
        <fullName evidence="4">DUF4382 domain-containing protein</fullName>
    </recommendedName>
</protein>
<dbReference type="Proteomes" id="UP000702544">
    <property type="component" value="Unassembled WGS sequence"/>
</dbReference>
<accession>A0AAE5CCD3</accession>
<reference evidence="2 3" key="1">
    <citation type="submission" date="2020-01" db="EMBL/GenBank/DDBJ databases">
        <title>Genomes assembled from Gulf of Kutch pelagic sediment metagenomes.</title>
        <authorList>
            <person name="Chandrashekar M."/>
            <person name="Mahajan M.S."/>
            <person name="Dave K.J."/>
            <person name="Vatsa P."/>
            <person name="Nathani N.M."/>
        </authorList>
    </citation>
    <scope>NUCLEOTIDE SEQUENCE [LARGE SCALE GENOMIC DNA]</scope>
    <source>
        <strain evidence="2">KS3-K002</strain>
    </source>
</reference>
<proteinExistence type="predicted"/>